<proteinExistence type="predicted"/>
<accession>A0A4S1DU86</accession>
<evidence type="ECO:0000259" key="2">
    <source>
        <dbReference type="PROSITE" id="PS50853"/>
    </source>
</evidence>
<dbReference type="EMBL" id="SRSO01000030">
    <property type="protein sequence ID" value="TGV00972.1"/>
    <property type="molecule type" value="Genomic_DNA"/>
</dbReference>
<protein>
    <recommendedName>
        <fullName evidence="2">Fibronectin type-III domain-containing protein</fullName>
    </recommendedName>
</protein>
<dbReference type="PROSITE" id="PS50853">
    <property type="entry name" value="FN3"/>
    <property type="match status" value="1"/>
</dbReference>
<feature type="compositionally biased region" description="Polar residues" evidence="1">
    <location>
        <begin position="31"/>
        <end position="45"/>
    </location>
</feature>
<evidence type="ECO:0000256" key="1">
    <source>
        <dbReference type="SAM" id="MobiDB-lite"/>
    </source>
</evidence>
<dbReference type="PROSITE" id="PS51257">
    <property type="entry name" value="PROKAR_LIPOPROTEIN"/>
    <property type="match status" value="1"/>
</dbReference>
<dbReference type="InterPro" id="IPR036116">
    <property type="entry name" value="FN3_sf"/>
</dbReference>
<dbReference type="OrthoDB" id="789771at2"/>
<name>A0A4S1DU86_9FLAO</name>
<dbReference type="InterPro" id="IPR003961">
    <property type="entry name" value="FN3_dom"/>
</dbReference>
<keyword evidence="4" id="KW-1185">Reference proteome</keyword>
<feature type="domain" description="Fibronectin type-III" evidence="2">
    <location>
        <begin position="37"/>
        <end position="136"/>
    </location>
</feature>
<dbReference type="RefSeq" id="WP_135878493.1">
    <property type="nucleotide sequence ID" value="NZ_SRSO01000030.1"/>
</dbReference>
<evidence type="ECO:0000313" key="3">
    <source>
        <dbReference type="EMBL" id="TGV00972.1"/>
    </source>
</evidence>
<dbReference type="AlphaFoldDB" id="A0A4S1DU86"/>
<evidence type="ECO:0000313" key="4">
    <source>
        <dbReference type="Proteomes" id="UP000307602"/>
    </source>
</evidence>
<sequence length="236" mass="25565">MKITINNTVLTIILSTLMFSCGGGSDDSTEDPGNNTPPTIPSLSEPVNNLLCTDNNLTFKWNASSDPDGDPISYTLEVATDNGFTQIVHSFNNLSSTSKSILLDEGLAHYWRVKAKDNNGDSSSYSNTFQLYTEGEGEINYLPFSPVLVGPDIDATLSDLNTSLSWTGSHITTGAVLTYDVYLDTSNPPTTEVANSISETTYSTTLNASTVYYWKVVVKDDNGGVTHGQVWSFKTN</sequence>
<dbReference type="InterPro" id="IPR013783">
    <property type="entry name" value="Ig-like_fold"/>
</dbReference>
<comment type="caution">
    <text evidence="3">The sequence shown here is derived from an EMBL/GenBank/DDBJ whole genome shotgun (WGS) entry which is preliminary data.</text>
</comment>
<gene>
    <name evidence="3" type="ORF">EM932_17455</name>
</gene>
<feature type="region of interest" description="Disordered" evidence="1">
    <location>
        <begin position="24"/>
        <end position="45"/>
    </location>
</feature>
<dbReference type="SUPFAM" id="SSF49265">
    <property type="entry name" value="Fibronectin type III"/>
    <property type="match status" value="1"/>
</dbReference>
<dbReference type="Proteomes" id="UP000307602">
    <property type="component" value="Unassembled WGS sequence"/>
</dbReference>
<dbReference type="Gene3D" id="2.60.40.10">
    <property type="entry name" value="Immunoglobulins"/>
    <property type="match status" value="2"/>
</dbReference>
<reference evidence="3 4" key="1">
    <citation type="submission" date="2019-04" db="EMBL/GenBank/DDBJ databases">
        <authorList>
            <person name="Liu A."/>
        </authorList>
    </citation>
    <scope>NUCLEOTIDE SEQUENCE [LARGE SCALE GENOMIC DNA]</scope>
    <source>
        <strain evidence="3 4">RZ03</strain>
    </source>
</reference>
<organism evidence="3 4">
    <name type="scientific">Flavivirga rizhaonensis</name>
    <dbReference type="NCBI Taxonomy" id="2559571"/>
    <lineage>
        <taxon>Bacteria</taxon>
        <taxon>Pseudomonadati</taxon>
        <taxon>Bacteroidota</taxon>
        <taxon>Flavobacteriia</taxon>
        <taxon>Flavobacteriales</taxon>
        <taxon>Flavobacteriaceae</taxon>
        <taxon>Flavivirga</taxon>
    </lineage>
</organism>